<feature type="region of interest" description="Disordered" evidence="1">
    <location>
        <begin position="1"/>
        <end position="35"/>
    </location>
</feature>
<reference evidence="2" key="1">
    <citation type="submission" date="2020-08" db="EMBL/GenBank/DDBJ databases">
        <title>Multicomponent nature underlies the extraordinary mechanical properties of spider dragline silk.</title>
        <authorList>
            <person name="Kono N."/>
            <person name="Nakamura H."/>
            <person name="Mori M."/>
            <person name="Yoshida Y."/>
            <person name="Ohtoshi R."/>
            <person name="Malay A.D."/>
            <person name="Moran D.A.P."/>
            <person name="Tomita M."/>
            <person name="Numata K."/>
            <person name="Arakawa K."/>
        </authorList>
    </citation>
    <scope>NUCLEOTIDE SEQUENCE</scope>
</reference>
<sequence length="167" mass="18827">MPRYFDTSGPPKKPSYSEHPKDVHRPRNKPSSEYQQHQLNLLLQNDSERRVTEYHHLFTGWPIGLESNLVAPPVPVSPASPEPQIAVSEPVFSSVPTHMKLPEPLFSVPLPKKIYLALLPEPASESVFSALETTFSTQEYKVPTPEDIFLNTMLNGQNEPQVVQSMQ</sequence>
<organism evidence="2 3">
    <name type="scientific">Nephila pilipes</name>
    <name type="common">Giant wood spider</name>
    <name type="synonym">Nephila maculata</name>
    <dbReference type="NCBI Taxonomy" id="299642"/>
    <lineage>
        <taxon>Eukaryota</taxon>
        <taxon>Metazoa</taxon>
        <taxon>Ecdysozoa</taxon>
        <taxon>Arthropoda</taxon>
        <taxon>Chelicerata</taxon>
        <taxon>Arachnida</taxon>
        <taxon>Araneae</taxon>
        <taxon>Araneomorphae</taxon>
        <taxon>Entelegynae</taxon>
        <taxon>Araneoidea</taxon>
        <taxon>Nephilidae</taxon>
        <taxon>Nephila</taxon>
    </lineage>
</organism>
<gene>
    <name evidence="2" type="ORF">NPIL_385441</name>
</gene>
<evidence type="ECO:0000256" key="1">
    <source>
        <dbReference type="SAM" id="MobiDB-lite"/>
    </source>
</evidence>
<keyword evidence="3" id="KW-1185">Reference proteome</keyword>
<proteinExistence type="predicted"/>
<accession>A0A8X6QP98</accession>
<comment type="caution">
    <text evidence="2">The sequence shown here is derived from an EMBL/GenBank/DDBJ whole genome shotgun (WGS) entry which is preliminary data.</text>
</comment>
<dbReference type="AlphaFoldDB" id="A0A8X6QP98"/>
<dbReference type="EMBL" id="BMAW01128308">
    <property type="protein sequence ID" value="GFU24970.1"/>
    <property type="molecule type" value="Genomic_DNA"/>
</dbReference>
<name>A0A8X6QP98_NEPPI</name>
<protein>
    <submittedName>
        <fullName evidence="2">Uncharacterized protein</fullName>
    </submittedName>
</protein>
<dbReference type="Proteomes" id="UP000887013">
    <property type="component" value="Unassembled WGS sequence"/>
</dbReference>
<evidence type="ECO:0000313" key="2">
    <source>
        <dbReference type="EMBL" id="GFU24970.1"/>
    </source>
</evidence>
<evidence type="ECO:0000313" key="3">
    <source>
        <dbReference type="Proteomes" id="UP000887013"/>
    </source>
</evidence>
<feature type="compositionally biased region" description="Basic and acidic residues" evidence="1">
    <location>
        <begin position="15"/>
        <end position="25"/>
    </location>
</feature>